<proteinExistence type="predicted"/>
<evidence type="ECO:0000313" key="2">
    <source>
        <dbReference type="EMBL" id="CAI5447677.1"/>
    </source>
</evidence>
<protein>
    <submittedName>
        <fullName evidence="2">Uncharacterized protein</fullName>
    </submittedName>
</protein>
<comment type="caution">
    <text evidence="2">The sequence shown here is derived from an EMBL/GenBank/DDBJ whole genome shotgun (WGS) entry which is preliminary data.</text>
</comment>
<organism evidence="2 3">
    <name type="scientific">Caenorhabditis angaria</name>
    <dbReference type="NCBI Taxonomy" id="860376"/>
    <lineage>
        <taxon>Eukaryota</taxon>
        <taxon>Metazoa</taxon>
        <taxon>Ecdysozoa</taxon>
        <taxon>Nematoda</taxon>
        <taxon>Chromadorea</taxon>
        <taxon>Rhabditida</taxon>
        <taxon>Rhabditina</taxon>
        <taxon>Rhabditomorpha</taxon>
        <taxon>Rhabditoidea</taxon>
        <taxon>Rhabditidae</taxon>
        <taxon>Peloderinae</taxon>
        <taxon>Caenorhabditis</taxon>
    </lineage>
</organism>
<evidence type="ECO:0000313" key="3">
    <source>
        <dbReference type="Proteomes" id="UP001152747"/>
    </source>
</evidence>
<sequence>MEFFDIPQEYRDCSANNNEEILNLERKNGNHNQNQIQNQILDDLMEIIHEDEKRSEETLCADPDDEYLKKTNWQLNQPILDCSDESDMNQSNFENSQNFNNNFFGTELESPIYVPSLISPNSEFSEELPEEFLNQYLQNTSNNEVLDTGNAWNSNVLQENGKVLYILQPKTEFHQAENNLNNYFENLELTSPTSTISSDIPYFPISDFDTIKSEFSQKMLERPKRNRAKKSGNGKVESR</sequence>
<accession>A0A9P1IMA2</accession>
<evidence type="ECO:0000256" key="1">
    <source>
        <dbReference type="SAM" id="MobiDB-lite"/>
    </source>
</evidence>
<reference evidence="2" key="1">
    <citation type="submission" date="2022-11" db="EMBL/GenBank/DDBJ databases">
        <authorList>
            <person name="Kikuchi T."/>
        </authorList>
    </citation>
    <scope>NUCLEOTIDE SEQUENCE</scope>
    <source>
        <strain evidence="2">PS1010</strain>
    </source>
</reference>
<dbReference type="Proteomes" id="UP001152747">
    <property type="component" value="Unassembled WGS sequence"/>
</dbReference>
<gene>
    <name evidence="2" type="ORF">CAMP_LOCUS10314</name>
</gene>
<feature type="region of interest" description="Disordered" evidence="1">
    <location>
        <begin position="216"/>
        <end position="239"/>
    </location>
</feature>
<dbReference type="EMBL" id="CANHGI010000004">
    <property type="protein sequence ID" value="CAI5447677.1"/>
    <property type="molecule type" value="Genomic_DNA"/>
</dbReference>
<keyword evidence="3" id="KW-1185">Reference proteome</keyword>
<name>A0A9P1IMA2_9PELO</name>
<dbReference type="AlphaFoldDB" id="A0A9P1IMA2"/>